<name>A0A6P0B916_RHILE</name>
<dbReference type="RefSeq" id="WP_246711435.1">
    <property type="nucleotide sequence ID" value="NZ_CAXUSC020000001.1"/>
</dbReference>
<proteinExistence type="predicted"/>
<dbReference type="Proteomes" id="UP000471560">
    <property type="component" value="Unassembled WGS sequence"/>
</dbReference>
<organism evidence="1 2">
    <name type="scientific">Rhizobium leguminosarum</name>
    <dbReference type="NCBI Taxonomy" id="384"/>
    <lineage>
        <taxon>Bacteria</taxon>
        <taxon>Pseudomonadati</taxon>
        <taxon>Pseudomonadota</taxon>
        <taxon>Alphaproteobacteria</taxon>
        <taxon>Hyphomicrobiales</taxon>
        <taxon>Rhizobiaceae</taxon>
        <taxon>Rhizobium/Agrobacterium group</taxon>
        <taxon>Rhizobium</taxon>
    </lineage>
</organism>
<dbReference type="EMBL" id="WUEZ01000018">
    <property type="protein sequence ID" value="NEI35666.1"/>
    <property type="molecule type" value="Genomic_DNA"/>
</dbReference>
<comment type="caution">
    <text evidence="1">The sequence shown here is derived from an EMBL/GenBank/DDBJ whole genome shotgun (WGS) entry which is preliminary data.</text>
</comment>
<gene>
    <name evidence="1" type="ORF">GR204_17025</name>
</gene>
<accession>A0A6P0B916</accession>
<evidence type="ECO:0000313" key="1">
    <source>
        <dbReference type="EMBL" id="NEI35666.1"/>
    </source>
</evidence>
<evidence type="ECO:0000313" key="2">
    <source>
        <dbReference type="Proteomes" id="UP000471560"/>
    </source>
</evidence>
<dbReference type="AlphaFoldDB" id="A0A6P0B916"/>
<sequence>MRNVLIPELVSLDRIYATDLYLGSNTQKLAVIDNLCTGPFENIAHFKDPVFPLSDMLFDEAHLSSRSELVGEVLDTMQIPSIEPADAGGRLMERMVEIGQVVMITRLSSVSSVPVWPLVIERGRDMRRLKVGTNNN</sequence>
<protein>
    <submittedName>
        <fullName evidence="1">Uncharacterized protein</fullName>
    </submittedName>
</protein>
<reference evidence="1 2" key="1">
    <citation type="submission" date="2019-12" db="EMBL/GenBank/DDBJ databases">
        <title>Rhizobium genotypes associated with high levels of biological nitrogen fixation by grain legumes in a temperate-maritime cropping system.</title>
        <authorList>
            <person name="Maluk M."/>
            <person name="Francesc Ferrando Molina F."/>
            <person name="Lopez Del Egido L."/>
            <person name="Lafos M."/>
            <person name="Langarica-Fuentes A."/>
            <person name="Gebre Yohannes G."/>
            <person name="Young M.W."/>
            <person name="Martin P."/>
            <person name="Gantlett R."/>
            <person name="Kenicer G."/>
            <person name="Hawes C."/>
            <person name="Begg G.S."/>
            <person name="Quilliam R.S."/>
            <person name="Squire G.R."/>
            <person name="Poole P.S."/>
            <person name="Young P.W."/>
            <person name="Iannetta P.M."/>
            <person name="James E.K."/>
        </authorList>
    </citation>
    <scope>NUCLEOTIDE SEQUENCE [LARGE SCALE GENOMIC DNA]</scope>
    <source>
        <strain evidence="1 2">JHI1096</strain>
    </source>
</reference>